<dbReference type="PANTHER" id="PTHR11097:SF9">
    <property type="entry name" value="EXOSOME COMPLEX COMPONENT RRP43"/>
    <property type="match status" value="1"/>
</dbReference>
<organism evidence="12">
    <name type="scientific">Schizaphis graminum</name>
    <name type="common">Green bug aphid</name>
    <dbReference type="NCBI Taxonomy" id="13262"/>
    <lineage>
        <taxon>Eukaryota</taxon>
        <taxon>Metazoa</taxon>
        <taxon>Ecdysozoa</taxon>
        <taxon>Arthropoda</taxon>
        <taxon>Hexapoda</taxon>
        <taxon>Insecta</taxon>
        <taxon>Pterygota</taxon>
        <taxon>Neoptera</taxon>
        <taxon>Paraneoptera</taxon>
        <taxon>Hemiptera</taxon>
        <taxon>Sternorrhyncha</taxon>
        <taxon>Aphidomorpha</taxon>
        <taxon>Aphidoidea</taxon>
        <taxon>Aphididae</taxon>
        <taxon>Aphidini</taxon>
        <taxon>Schizaphis</taxon>
    </lineage>
</organism>
<dbReference type="GO" id="GO:0034473">
    <property type="term" value="P:U1 snRNA 3'-end processing"/>
    <property type="evidence" value="ECO:0007669"/>
    <property type="project" value="TreeGrafter"/>
</dbReference>
<evidence type="ECO:0000256" key="6">
    <source>
        <dbReference type="ARBA" id="ARBA00022835"/>
    </source>
</evidence>
<comment type="similarity">
    <text evidence="3">Belongs to the RNase PH family.</text>
</comment>
<evidence type="ECO:0000256" key="9">
    <source>
        <dbReference type="ARBA" id="ARBA00030617"/>
    </source>
</evidence>
<keyword evidence="5" id="KW-0698">rRNA processing</keyword>
<dbReference type="GO" id="GO:0016075">
    <property type="term" value="P:rRNA catabolic process"/>
    <property type="evidence" value="ECO:0007669"/>
    <property type="project" value="TreeGrafter"/>
</dbReference>
<keyword evidence="6" id="KW-0271">Exosome</keyword>
<dbReference type="GO" id="GO:0000176">
    <property type="term" value="C:nuclear exosome (RNase complex)"/>
    <property type="evidence" value="ECO:0007669"/>
    <property type="project" value="TreeGrafter"/>
</dbReference>
<dbReference type="EMBL" id="GGMR01015470">
    <property type="protein sequence ID" value="MBY28089.1"/>
    <property type="molecule type" value="Transcribed_RNA"/>
</dbReference>
<reference evidence="12" key="1">
    <citation type="submission" date="2018-04" db="EMBL/GenBank/DDBJ databases">
        <title>Transcriptome of Schizaphis graminum biotype I.</title>
        <authorList>
            <person name="Scully E.D."/>
            <person name="Geib S.M."/>
            <person name="Palmer N.A."/>
            <person name="Koch K."/>
            <person name="Bradshaw J."/>
            <person name="Heng-Moss T."/>
            <person name="Sarath G."/>
        </authorList>
    </citation>
    <scope>NUCLEOTIDE SEQUENCE</scope>
</reference>
<feature type="domain" description="Exoribonuclease phosphorolytic" evidence="10">
    <location>
        <begin position="31"/>
        <end position="165"/>
    </location>
</feature>
<evidence type="ECO:0000256" key="4">
    <source>
        <dbReference type="ARBA" id="ARBA00022490"/>
    </source>
</evidence>
<keyword evidence="8" id="KW-0539">Nucleus</keyword>
<evidence type="ECO:0000259" key="10">
    <source>
        <dbReference type="Pfam" id="PF01138"/>
    </source>
</evidence>
<dbReference type="InterPro" id="IPR036345">
    <property type="entry name" value="ExoRNase_PH_dom2_sf"/>
</dbReference>
<dbReference type="Pfam" id="PF03725">
    <property type="entry name" value="RNase_PH_C"/>
    <property type="match status" value="1"/>
</dbReference>
<dbReference type="Pfam" id="PF01138">
    <property type="entry name" value="RNase_PH"/>
    <property type="match status" value="1"/>
</dbReference>
<dbReference type="AlphaFoldDB" id="A0A2S2PF71"/>
<dbReference type="InterPro" id="IPR050590">
    <property type="entry name" value="Exosome_comp_Rrp42_subfam"/>
</dbReference>
<keyword evidence="4" id="KW-0963">Cytoplasm</keyword>
<evidence type="ECO:0000256" key="8">
    <source>
        <dbReference type="ARBA" id="ARBA00023242"/>
    </source>
</evidence>
<dbReference type="GO" id="GO:0000467">
    <property type="term" value="P:exonucleolytic trimming to generate mature 3'-end of 5.8S rRNA from tricistronic rRNA transcript (SSU-rRNA, 5.8S rRNA, LSU-rRNA)"/>
    <property type="evidence" value="ECO:0007669"/>
    <property type="project" value="TreeGrafter"/>
</dbReference>
<sequence length="267" mass="29442">MNSIKKNIQDTYAKEYLALNKRNDGRELMSFRDASLNLNTIHTADGSAAVKIGNTAVVCGIKAELGVPKSETPDIGYLLINVELPSLCSKKIRPGIPCDEAMQITSFLNEVCNNCKILDLQQLCISVDKLVWVLSCDVYCLNYDGSVLDACLIALLSALKTVKIPEVKYDKETEETNVIENYIPLKVNSLPVSSTFGVFNEKYILADPTEEEEQLCVSKLTVVTNGSLLFSLHKPGGDFIKDGQIQNCITHAQNRTNTIHQLIKAAQ</sequence>
<dbReference type="InterPro" id="IPR027408">
    <property type="entry name" value="PNPase/RNase_PH_dom_sf"/>
</dbReference>
<comment type="subcellular location">
    <subcellularLocation>
        <location evidence="1">Cytoplasm</location>
    </subcellularLocation>
    <subcellularLocation>
        <location evidence="2">Nucleus</location>
        <location evidence="2">Nucleolus</location>
    </subcellularLocation>
</comment>
<dbReference type="Gene3D" id="3.30.230.70">
    <property type="entry name" value="GHMP Kinase, N-terminal domain"/>
    <property type="match status" value="1"/>
</dbReference>
<dbReference type="InterPro" id="IPR015847">
    <property type="entry name" value="ExoRNase_PH_dom2"/>
</dbReference>
<dbReference type="CDD" id="cd11369">
    <property type="entry name" value="RNase_PH_RRP43"/>
    <property type="match status" value="1"/>
</dbReference>
<evidence type="ECO:0000256" key="1">
    <source>
        <dbReference type="ARBA" id="ARBA00004496"/>
    </source>
</evidence>
<dbReference type="GO" id="GO:0071038">
    <property type="term" value="P:TRAMP-dependent tRNA surveillance pathway"/>
    <property type="evidence" value="ECO:0007669"/>
    <property type="project" value="TreeGrafter"/>
</dbReference>
<protein>
    <recommendedName>
        <fullName evidence="9">Ribosomal RNA-processing protein 43</fullName>
    </recommendedName>
</protein>
<evidence type="ECO:0000256" key="2">
    <source>
        <dbReference type="ARBA" id="ARBA00004604"/>
    </source>
</evidence>
<dbReference type="FunFam" id="3.30.230.70:FF:000017">
    <property type="entry name" value="Exosome complex component Rrp42"/>
    <property type="match status" value="1"/>
</dbReference>
<evidence type="ECO:0000256" key="7">
    <source>
        <dbReference type="ARBA" id="ARBA00022884"/>
    </source>
</evidence>
<keyword evidence="7" id="KW-0694">RNA-binding</keyword>
<dbReference type="GO" id="GO:0000177">
    <property type="term" value="C:cytoplasmic exosome (RNase complex)"/>
    <property type="evidence" value="ECO:0007669"/>
    <property type="project" value="TreeGrafter"/>
</dbReference>
<dbReference type="GO" id="GO:0035925">
    <property type="term" value="F:mRNA 3'-UTR AU-rich region binding"/>
    <property type="evidence" value="ECO:0007669"/>
    <property type="project" value="TreeGrafter"/>
</dbReference>
<evidence type="ECO:0000313" key="12">
    <source>
        <dbReference type="EMBL" id="MBY28089.1"/>
    </source>
</evidence>
<dbReference type="InterPro" id="IPR033196">
    <property type="entry name" value="Rrp43"/>
</dbReference>
<dbReference type="GO" id="GO:0071028">
    <property type="term" value="P:nuclear mRNA surveillance"/>
    <property type="evidence" value="ECO:0007669"/>
    <property type="project" value="TreeGrafter"/>
</dbReference>
<dbReference type="SUPFAM" id="SSF54211">
    <property type="entry name" value="Ribosomal protein S5 domain 2-like"/>
    <property type="match status" value="1"/>
</dbReference>
<name>A0A2S2PF71_SCHGA</name>
<evidence type="ECO:0000259" key="11">
    <source>
        <dbReference type="Pfam" id="PF03725"/>
    </source>
</evidence>
<dbReference type="GO" id="GO:0034476">
    <property type="term" value="P:U5 snRNA 3'-end processing"/>
    <property type="evidence" value="ECO:0007669"/>
    <property type="project" value="TreeGrafter"/>
</dbReference>
<gene>
    <name evidence="12" type="primary">EXOSC8</name>
    <name evidence="12" type="ORF">g.129309</name>
</gene>
<feature type="domain" description="Exoribonuclease phosphorolytic" evidence="11">
    <location>
        <begin position="190"/>
        <end position="254"/>
    </location>
</feature>
<accession>A0A2S2PF71</accession>
<evidence type="ECO:0000256" key="5">
    <source>
        <dbReference type="ARBA" id="ARBA00022552"/>
    </source>
</evidence>
<proteinExistence type="inferred from homology"/>
<dbReference type="SUPFAM" id="SSF55666">
    <property type="entry name" value="Ribonuclease PH domain 2-like"/>
    <property type="match status" value="1"/>
</dbReference>
<dbReference type="GO" id="GO:0005730">
    <property type="term" value="C:nucleolus"/>
    <property type="evidence" value="ECO:0007669"/>
    <property type="project" value="UniProtKB-SubCell"/>
</dbReference>
<dbReference type="GO" id="GO:0071035">
    <property type="term" value="P:nuclear polyadenylation-dependent rRNA catabolic process"/>
    <property type="evidence" value="ECO:0007669"/>
    <property type="project" value="TreeGrafter"/>
</dbReference>
<dbReference type="InterPro" id="IPR001247">
    <property type="entry name" value="ExoRNase_PH_dom1"/>
</dbReference>
<dbReference type="InterPro" id="IPR020568">
    <property type="entry name" value="Ribosomal_Su5_D2-typ_SF"/>
</dbReference>
<dbReference type="PANTHER" id="PTHR11097">
    <property type="entry name" value="EXOSOME COMPLEX EXONUCLEASE RIBOSOMAL RNA PROCESSING PROTEIN"/>
    <property type="match status" value="1"/>
</dbReference>
<dbReference type="GO" id="GO:0034475">
    <property type="term" value="P:U4 snRNA 3'-end processing"/>
    <property type="evidence" value="ECO:0007669"/>
    <property type="project" value="TreeGrafter"/>
</dbReference>
<evidence type="ECO:0000256" key="3">
    <source>
        <dbReference type="ARBA" id="ARBA00006678"/>
    </source>
</evidence>